<dbReference type="Pfam" id="PF03466">
    <property type="entry name" value="LysR_substrate"/>
    <property type="match status" value="1"/>
</dbReference>
<name>A0A917IYW6_9BACT</name>
<dbReference type="RefSeq" id="WP_188952612.1">
    <property type="nucleotide sequence ID" value="NZ_BMIB01000002.1"/>
</dbReference>
<organism evidence="6 7">
    <name type="scientific">Filimonas zeae</name>
    <dbReference type="NCBI Taxonomy" id="1737353"/>
    <lineage>
        <taxon>Bacteria</taxon>
        <taxon>Pseudomonadati</taxon>
        <taxon>Bacteroidota</taxon>
        <taxon>Chitinophagia</taxon>
        <taxon>Chitinophagales</taxon>
        <taxon>Chitinophagaceae</taxon>
        <taxon>Filimonas</taxon>
    </lineage>
</organism>
<evidence type="ECO:0000313" key="7">
    <source>
        <dbReference type="Proteomes" id="UP000627292"/>
    </source>
</evidence>
<dbReference type="PANTHER" id="PTHR30126">
    <property type="entry name" value="HTH-TYPE TRANSCRIPTIONAL REGULATOR"/>
    <property type="match status" value="1"/>
</dbReference>
<sequence>MLSTHHQVFIEVAKEKSFSKASDTLFISQPAISKHIKSLEEYYNTRLFDRKGIHIELTPAGKLLLQRLLQVKTIQEETEFDLSIMSHQSMGKGVLKLGASTTIALYILPKVLSVFLEHYPQMEVNLLNRNSEIVLQALLNQEINLGIIEGREKLTNVVYHPFMNDRVIAVCSKKNAIARKKSYPLKEVINMSIALRERGSGTLEALKYALEKNKIGLNDLQVKARLGGTEALKNFLIESDCVGFLPQRSVIKELKYGELTEVHFEGLHIERSFYFIQRKGETSELNKKFIAQARKVYNK</sequence>
<comment type="caution">
    <text evidence="6">The sequence shown here is derived from an EMBL/GenBank/DDBJ whole genome shotgun (WGS) entry which is preliminary data.</text>
</comment>
<dbReference type="Gene3D" id="1.10.10.10">
    <property type="entry name" value="Winged helix-like DNA-binding domain superfamily/Winged helix DNA-binding domain"/>
    <property type="match status" value="1"/>
</dbReference>
<dbReference type="GO" id="GO:0000976">
    <property type="term" value="F:transcription cis-regulatory region binding"/>
    <property type="evidence" value="ECO:0007669"/>
    <property type="project" value="TreeGrafter"/>
</dbReference>
<dbReference type="InterPro" id="IPR036390">
    <property type="entry name" value="WH_DNA-bd_sf"/>
</dbReference>
<dbReference type="FunFam" id="1.10.10.10:FF:000001">
    <property type="entry name" value="LysR family transcriptional regulator"/>
    <property type="match status" value="1"/>
</dbReference>
<dbReference type="SUPFAM" id="SSF46785">
    <property type="entry name" value="Winged helix' DNA-binding domain"/>
    <property type="match status" value="1"/>
</dbReference>
<dbReference type="SUPFAM" id="SSF53850">
    <property type="entry name" value="Periplasmic binding protein-like II"/>
    <property type="match status" value="1"/>
</dbReference>
<reference evidence="6" key="2">
    <citation type="submission" date="2020-09" db="EMBL/GenBank/DDBJ databases">
        <authorList>
            <person name="Sun Q."/>
            <person name="Zhou Y."/>
        </authorList>
    </citation>
    <scope>NUCLEOTIDE SEQUENCE</scope>
    <source>
        <strain evidence="6">CGMCC 1.15290</strain>
    </source>
</reference>
<dbReference type="PANTHER" id="PTHR30126:SF39">
    <property type="entry name" value="HTH-TYPE TRANSCRIPTIONAL REGULATOR CYSL"/>
    <property type="match status" value="1"/>
</dbReference>
<comment type="similarity">
    <text evidence="1">Belongs to the LysR transcriptional regulatory family.</text>
</comment>
<keyword evidence="2" id="KW-0805">Transcription regulation</keyword>
<keyword evidence="7" id="KW-1185">Reference proteome</keyword>
<evidence type="ECO:0000256" key="2">
    <source>
        <dbReference type="ARBA" id="ARBA00023015"/>
    </source>
</evidence>
<reference evidence="6" key="1">
    <citation type="journal article" date="2014" name="Int. J. Syst. Evol. Microbiol.">
        <title>Complete genome sequence of Corynebacterium casei LMG S-19264T (=DSM 44701T), isolated from a smear-ripened cheese.</title>
        <authorList>
            <consortium name="US DOE Joint Genome Institute (JGI-PGF)"/>
            <person name="Walter F."/>
            <person name="Albersmeier A."/>
            <person name="Kalinowski J."/>
            <person name="Ruckert C."/>
        </authorList>
    </citation>
    <scope>NUCLEOTIDE SEQUENCE</scope>
    <source>
        <strain evidence="6">CGMCC 1.15290</strain>
    </source>
</reference>
<dbReference type="InterPro" id="IPR036388">
    <property type="entry name" value="WH-like_DNA-bd_sf"/>
</dbReference>
<evidence type="ECO:0000259" key="5">
    <source>
        <dbReference type="PROSITE" id="PS50931"/>
    </source>
</evidence>
<dbReference type="InterPro" id="IPR000847">
    <property type="entry name" value="LysR_HTH_N"/>
</dbReference>
<keyword evidence="3" id="KW-0238">DNA-binding</keyword>
<dbReference type="PRINTS" id="PR00039">
    <property type="entry name" value="HTHLYSR"/>
</dbReference>
<gene>
    <name evidence="6" type="ORF">GCM10011379_25340</name>
</gene>
<accession>A0A917IYW6</accession>
<dbReference type="Pfam" id="PF00126">
    <property type="entry name" value="HTH_1"/>
    <property type="match status" value="1"/>
</dbReference>
<protein>
    <submittedName>
        <fullName evidence="6">Transcriptional regulator</fullName>
    </submittedName>
</protein>
<dbReference type="AlphaFoldDB" id="A0A917IYW6"/>
<evidence type="ECO:0000313" key="6">
    <source>
        <dbReference type="EMBL" id="GGH68720.1"/>
    </source>
</evidence>
<evidence type="ECO:0000256" key="4">
    <source>
        <dbReference type="ARBA" id="ARBA00023163"/>
    </source>
</evidence>
<evidence type="ECO:0000256" key="3">
    <source>
        <dbReference type="ARBA" id="ARBA00023125"/>
    </source>
</evidence>
<feature type="domain" description="HTH lysR-type" evidence="5">
    <location>
        <begin position="1"/>
        <end position="58"/>
    </location>
</feature>
<dbReference type="Gene3D" id="3.40.190.290">
    <property type="match status" value="1"/>
</dbReference>
<keyword evidence="4" id="KW-0804">Transcription</keyword>
<evidence type="ECO:0000256" key="1">
    <source>
        <dbReference type="ARBA" id="ARBA00009437"/>
    </source>
</evidence>
<proteinExistence type="inferred from homology"/>
<dbReference type="GO" id="GO:0003700">
    <property type="term" value="F:DNA-binding transcription factor activity"/>
    <property type="evidence" value="ECO:0007669"/>
    <property type="project" value="InterPro"/>
</dbReference>
<dbReference type="InterPro" id="IPR005119">
    <property type="entry name" value="LysR_subst-bd"/>
</dbReference>
<dbReference type="PROSITE" id="PS50931">
    <property type="entry name" value="HTH_LYSR"/>
    <property type="match status" value="1"/>
</dbReference>
<dbReference type="EMBL" id="BMIB01000002">
    <property type="protein sequence ID" value="GGH68720.1"/>
    <property type="molecule type" value="Genomic_DNA"/>
</dbReference>
<dbReference type="Proteomes" id="UP000627292">
    <property type="component" value="Unassembled WGS sequence"/>
</dbReference>